<gene>
    <name evidence="1" type="ORF">E1A91_A09G212500v1</name>
</gene>
<protein>
    <submittedName>
        <fullName evidence="1">Uncharacterized protein</fullName>
    </submittedName>
</protein>
<sequence>SPLRETVKEVFFPRSLSSSRIVGQVAVSGKHQWIFADEHVNSSCSSFEFCDGWQSQFEARIRTSVLQMQRVGKFVDIIRDKSQASPNKPLRKHFQFNQVQFCQILLRCTVSLAVSLILVQVGTCRS</sequence>
<dbReference type="EMBL" id="CM017644">
    <property type="protein sequence ID" value="TYJ19737.1"/>
    <property type="molecule type" value="Genomic_DNA"/>
</dbReference>
<dbReference type="AlphaFoldDB" id="A0A5D2Y0T2"/>
<dbReference type="PANTHER" id="PTHR46196">
    <property type="entry name" value="TRANSCRIPTION FACTOR BHLH155-LIKE ISOFORM X1-RELATED"/>
    <property type="match status" value="1"/>
</dbReference>
<name>A0A5D2Y0T2_GOSMU</name>
<keyword evidence="2" id="KW-1185">Reference proteome</keyword>
<feature type="non-terminal residue" evidence="1">
    <location>
        <position position="1"/>
    </location>
</feature>
<reference evidence="1 2" key="1">
    <citation type="submission" date="2019-07" db="EMBL/GenBank/DDBJ databases">
        <title>WGS assembly of Gossypium mustelinum.</title>
        <authorList>
            <person name="Chen Z.J."/>
            <person name="Sreedasyam A."/>
            <person name="Ando A."/>
            <person name="Song Q."/>
            <person name="De L."/>
            <person name="Hulse-Kemp A."/>
            <person name="Ding M."/>
            <person name="Ye W."/>
            <person name="Kirkbride R."/>
            <person name="Jenkins J."/>
            <person name="Plott C."/>
            <person name="Lovell J."/>
            <person name="Lin Y.-M."/>
            <person name="Vaughn R."/>
            <person name="Liu B."/>
            <person name="Li W."/>
            <person name="Simpson S."/>
            <person name="Scheffler B."/>
            <person name="Saski C."/>
            <person name="Grover C."/>
            <person name="Hu G."/>
            <person name="Conover J."/>
            <person name="Carlson J."/>
            <person name="Shu S."/>
            <person name="Boston L."/>
            <person name="Williams M."/>
            <person name="Peterson D."/>
            <person name="Mcgee K."/>
            <person name="Jones D."/>
            <person name="Wendel J."/>
            <person name="Stelly D."/>
            <person name="Grimwood J."/>
            <person name="Schmutz J."/>
        </authorList>
    </citation>
    <scope>NUCLEOTIDE SEQUENCE [LARGE SCALE GENOMIC DNA]</scope>
    <source>
        <strain evidence="1">1408120.09</strain>
    </source>
</reference>
<dbReference type="Proteomes" id="UP000323597">
    <property type="component" value="Chromosome A09"/>
</dbReference>
<dbReference type="InterPro" id="IPR043561">
    <property type="entry name" value="LHW-like"/>
</dbReference>
<evidence type="ECO:0000313" key="2">
    <source>
        <dbReference type="Proteomes" id="UP000323597"/>
    </source>
</evidence>
<organism evidence="1 2">
    <name type="scientific">Gossypium mustelinum</name>
    <name type="common">Cotton</name>
    <name type="synonym">Gossypium caicoense</name>
    <dbReference type="NCBI Taxonomy" id="34275"/>
    <lineage>
        <taxon>Eukaryota</taxon>
        <taxon>Viridiplantae</taxon>
        <taxon>Streptophyta</taxon>
        <taxon>Embryophyta</taxon>
        <taxon>Tracheophyta</taxon>
        <taxon>Spermatophyta</taxon>
        <taxon>Magnoliopsida</taxon>
        <taxon>eudicotyledons</taxon>
        <taxon>Gunneridae</taxon>
        <taxon>Pentapetalae</taxon>
        <taxon>rosids</taxon>
        <taxon>malvids</taxon>
        <taxon>Malvales</taxon>
        <taxon>Malvaceae</taxon>
        <taxon>Malvoideae</taxon>
        <taxon>Gossypium</taxon>
    </lineage>
</organism>
<dbReference type="GO" id="GO:0003700">
    <property type="term" value="F:DNA-binding transcription factor activity"/>
    <property type="evidence" value="ECO:0007669"/>
    <property type="project" value="InterPro"/>
</dbReference>
<dbReference type="PANTHER" id="PTHR46196:SF1">
    <property type="entry name" value="TRANSCRIPTION FACTOR EMB1444-RELATED"/>
    <property type="match status" value="1"/>
</dbReference>
<proteinExistence type="predicted"/>
<accession>A0A5D2Y0T2</accession>
<evidence type="ECO:0000313" key="1">
    <source>
        <dbReference type="EMBL" id="TYJ19737.1"/>
    </source>
</evidence>